<dbReference type="Pfam" id="PF02518">
    <property type="entry name" value="HATPase_c"/>
    <property type="match status" value="1"/>
</dbReference>
<evidence type="ECO:0000256" key="3">
    <source>
        <dbReference type="ARBA" id="ARBA00022553"/>
    </source>
</evidence>
<evidence type="ECO:0000259" key="7">
    <source>
        <dbReference type="PROSITE" id="PS50109"/>
    </source>
</evidence>
<evidence type="ECO:0000256" key="6">
    <source>
        <dbReference type="PROSITE-ProRule" id="PRU00169"/>
    </source>
</evidence>
<keyword evidence="5" id="KW-0418">Kinase</keyword>
<dbReference type="CDD" id="cd00082">
    <property type="entry name" value="HisKA"/>
    <property type="match status" value="1"/>
</dbReference>
<dbReference type="PANTHER" id="PTHR43047:SF69">
    <property type="entry name" value="HISTIDINE KINASE CONTAINING CHEY-HOMOLOGOUS RECEIVER DOMAIN-RELATED"/>
    <property type="match status" value="1"/>
</dbReference>
<dbReference type="Gene3D" id="3.40.50.2300">
    <property type="match status" value="1"/>
</dbReference>
<feature type="domain" description="Histidine kinase" evidence="7">
    <location>
        <begin position="31"/>
        <end position="315"/>
    </location>
</feature>
<dbReference type="InterPro" id="IPR004358">
    <property type="entry name" value="Sig_transdc_His_kin-like_C"/>
</dbReference>
<sequence>MLAFLFYDFFVRKEFHAKRELLQARRQFMRFVSHEVRTPLNAVSMGLDLIQSEMASTLGYNCTTSYRASEGGLPHPKSELKRKEHENIPPQKTRDWFQLTQEIQVNAQGAVDILNDLLNYDKIEQGKLNLGLEVVPVWHLLEKAIIEFKSPASSKNVKLSLMFGEDGKPQTSVCRSQDLPHNIRSLQVIGDSVRLTQVIRNLMSNALVLFCSRLTSQIKDKVITLQNKQAISGAKVGYIKVIVSDTGAGMTTDQLGRLFQDGVQFNVNELQKGGGSGLGLYIAKGIVKQHNGSLSATSDGIDKGTTFELNLPLWKLSSGGISDEEEEVKSDMLLSECTEENIAPKSLPLMKILVVDDVMSNRKLLIRLLERCGHHCDEAQNGKQCVEMVSQESSSGHPYDSILLDFEMPIMDGPTAAKSIRELGLKVNIIGITGNVLPDDIKFFKACGANDVLAKPVKMVDLNMSWVKFFSSRQEELPEFCGSSWTNCDIDV</sequence>
<name>A0A1E7F0G6_9STRA</name>
<evidence type="ECO:0000259" key="8">
    <source>
        <dbReference type="PROSITE" id="PS50110"/>
    </source>
</evidence>
<dbReference type="InterPro" id="IPR036890">
    <property type="entry name" value="HATPase_C_sf"/>
</dbReference>
<keyword evidence="4" id="KW-0808">Transferase</keyword>
<dbReference type="AlphaFoldDB" id="A0A1E7F0G6"/>
<dbReference type="Proteomes" id="UP000095751">
    <property type="component" value="Unassembled WGS sequence"/>
</dbReference>
<feature type="domain" description="Response regulatory" evidence="8">
    <location>
        <begin position="351"/>
        <end position="470"/>
    </location>
</feature>
<dbReference type="PRINTS" id="PR00344">
    <property type="entry name" value="BCTRLSENSOR"/>
</dbReference>
<dbReference type="SMART" id="SM00448">
    <property type="entry name" value="REC"/>
    <property type="match status" value="1"/>
</dbReference>
<dbReference type="Gene3D" id="3.30.565.10">
    <property type="entry name" value="Histidine kinase-like ATPase, C-terminal domain"/>
    <property type="match status" value="1"/>
</dbReference>
<dbReference type="SMART" id="SM00388">
    <property type="entry name" value="HisKA"/>
    <property type="match status" value="1"/>
</dbReference>
<gene>
    <name evidence="9" type="ORF">FRACYDRAFT_228022</name>
</gene>
<evidence type="ECO:0000256" key="2">
    <source>
        <dbReference type="ARBA" id="ARBA00012438"/>
    </source>
</evidence>
<protein>
    <recommendedName>
        <fullName evidence="2">histidine kinase</fullName>
        <ecNumber evidence="2">2.7.13.3</ecNumber>
    </recommendedName>
</protein>
<evidence type="ECO:0000256" key="5">
    <source>
        <dbReference type="ARBA" id="ARBA00022777"/>
    </source>
</evidence>
<dbReference type="Pfam" id="PF00072">
    <property type="entry name" value="Response_reg"/>
    <property type="match status" value="1"/>
</dbReference>
<dbReference type="EC" id="2.7.13.3" evidence="2"/>
<dbReference type="OrthoDB" id="207061at2759"/>
<dbReference type="SUPFAM" id="SSF47384">
    <property type="entry name" value="Homodimeric domain of signal transducing histidine kinase"/>
    <property type="match status" value="1"/>
</dbReference>
<comment type="catalytic activity">
    <reaction evidence="1">
        <text>ATP + protein L-histidine = ADP + protein N-phospho-L-histidine.</text>
        <dbReference type="EC" id="2.7.13.3"/>
    </reaction>
</comment>
<dbReference type="SUPFAM" id="SSF55874">
    <property type="entry name" value="ATPase domain of HSP90 chaperone/DNA topoisomerase II/histidine kinase"/>
    <property type="match status" value="1"/>
</dbReference>
<dbReference type="InterPro" id="IPR001789">
    <property type="entry name" value="Sig_transdc_resp-reg_receiver"/>
</dbReference>
<dbReference type="GO" id="GO:0005886">
    <property type="term" value="C:plasma membrane"/>
    <property type="evidence" value="ECO:0007669"/>
    <property type="project" value="TreeGrafter"/>
</dbReference>
<accession>A0A1E7F0G6</accession>
<proteinExistence type="predicted"/>
<dbReference type="Gene3D" id="1.10.287.130">
    <property type="match status" value="1"/>
</dbReference>
<dbReference type="InterPro" id="IPR036097">
    <property type="entry name" value="HisK_dim/P_sf"/>
</dbReference>
<reference evidence="9 10" key="1">
    <citation type="submission" date="2016-09" db="EMBL/GenBank/DDBJ databases">
        <title>Extensive genetic diversity and differential bi-allelic expression allows diatom success in the polar Southern Ocean.</title>
        <authorList>
            <consortium name="DOE Joint Genome Institute"/>
            <person name="Mock T."/>
            <person name="Otillar R.P."/>
            <person name="Strauss J."/>
            <person name="Dupont C."/>
            <person name="Frickenhaus S."/>
            <person name="Maumus F."/>
            <person name="Mcmullan M."/>
            <person name="Sanges R."/>
            <person name="Schmutz J."/>
            <person name="Toseland A."/>
            <person name="Valas R."/>
            <person name="Veluchamy A."/>
            <person name="Ward B.J."/>
            <person name="Allen A."/>
            <person name="Barry K."/>
            <person name="Falciatore A."/>
            <person name="Ferrante M."/>
            <person name="Fortunato A.E."/>
            <person name="Gloeckner G."/>
            <person name="Gruber A."/>
            <person name="Hipkin R."/>
            <person name="Janech M."/>
            <person name="Kroth P."/>
            <person name="Leese F."/>
            <person name="Lindquist E."/>
            <person name="Lyon B.R."/>
            <person name="Martin J."/>
            <person name="Mayer C."/>
            <person name="Parker M."/>
            <person name="Quesneville H."/>
            <person name="Raymond J."/>
            <person name="Uhlig C."/>
            <person name="Valentin K.U."/>
            <person name="Worden A.Z."/>
            <person name="Armbrust E.V."/>
            <person name="Bowler C."/>
            <person name="Green B."/>
            <person name="Moulton V."/>
            <person name="Van Oosterhout C."/>
            <person name="Grigoriev I."/>
        </authorList>
    </citation>
    <scope>NUCLEOTIDE SEQUENCE [LARGE SCALE GENOMIC DNA]</scope>
    <source>
        <strain evidence="9 10">CCMP1102</strain>
    </source>
</reference>
<keyword evidence="10" id="KW-1185">Reference proteome</keyword>
<dbReference type="PANTHER" id="PTHR43047">
    <property type="entry name" value="TWO-COMPONENT HISTIDINE PROTEIN KINASE"/>
    <property type="match status" value="1"/>
</dbReference>
<dbReference type="KEGG" id="fcy:FRACYDRAFT_228022"/>
<dbReference type="InterPro" id="IPR005467">
    <property type="entry name" value="His_kinase_dom"/>
</dbReference>
<dbReference type="SMART" id="SM00387">
    <property type="entry name" value="HATPase_c"/>
    <property type="match status" value="1"/>
</dbReference>
<dbReference type="InParanoid" id="A0A1E7F0G6"/>
<dbReference type="GO" id="GO:0009927">
    <property type="term" value="F:histidine phosphotransfer kinase activity"/>
    <property type="evidence" value="ECO:0007669"/>
    <property type="project" value="TreeGrafter"/>
</dbReference>
<keyword evidence="3 6" id="KW-0597">Phosphoprotein</keyword>
<dbReference type="EMBL" id="KV784367">
    <property type="protein sequence ID" value="OEU11574.1"/>
    <property type="molecule type" value="Genomic_DNA"/>
</dbReference>
<evidence type="ECO:0000256" key="4">
    <source>
        <dbReference type="ARBA" id="ARBA00022679"/>
    </source>
</evidence>
<dbReference type="CDD" id="cd17546">
    <property type="entry name" value="REC_hyHK_CKI1_RcsC-like"/>
    <property type="match status" value="1"/>
</dbReference>
<dbReference type="PROSITE" id="PS50110">
    <property type="entry name" value="RESPONSE_REGULATORY"/>
    <property type="match status" value="1"/>
</dbReference>
<dbReference type="InterPro" id="IPR003661">
    <property type="entry name" value="HisK_dim/P_dom"/>
</dbReference>
<dbReference type="PROSITE" id="PS50109">
    <property type="entry name" value="HIS_KIN"/>
    <property type="match status" value="1"/>
</dbReference>
<dbReference type="GO" id="GO:0000155">
    <property type="term" value="F:phosphorelay sensor kinase activity"/>
    <property type="evidence" value="ECO:0007669"/>
    <property type="project" value="InterPro"/>
</dbReference>
<evidence type="ECO:0000313" key="10">
    <source>
        <dbReference type="Proteomes" id="UP000095751"/>
    </source>
</evidence>
<evidence type="ECO:0000313" key="9">
    <source>
        <dbReference type="EMBL" id="OEU11574.1"/>
    </source>
</evidence>
<dbReference type="SUPFAM" id="SSF52172">
    <property type="entry name" value="CheY-like"/>
    <property type="match status" value="1"/>
</dbReference>
<organism evidence="9 10">
    <name type="scientific">Fragilariopsis cylindrus CCMP1102</name>
    <dbReference type="NCBI Taxonomy" id="635003"/>
    <lineage>
        <taxon>Eukaryota</taxon>
        <taxon>Sar</taxon>
        <taxon>Stramenopiles</taxon>
        <taxon>Ochrophyta</taxon>
        <taxon>Bacillariophyta</taxon>
        <taxon>Bacillariophyceae</taxon>
        <taxon>Bacillariophycidae</taxon>
        <taxon>Bacillariales</taxon>
        <taxon>Bacillariaceae</taxon>
        <taxon>Fragilariopsis</taxon>
    </lineage>
</organism>
<evidence type="ECO:0000256" key="1">
    <source>
        <dbReference type="ARBA" id="ARBA00000085"/>
    </source>
</evidence>
<feature type="modified residue" description="4-aspartylphosphate" evidence="6">
    <location>
        <position position="405"/>
    </location>
</feature>
<dbReference type="InterPro" id="IPR003594">
    <property type="entry name" value="HATPase_dom"/>
</dbReference>
<dbReference type="InterPro" id="IPR011006">
    <property type="entry name" value="CheY-like_superfamily"/>
</dbReference>